<evidence type="ECO:0000313" key="1">
    <source>
        <dbReference type="EMBL" id="NYD86148.1"/>
    </source>
</evidence>
<protein>
    <submittedName>
        <fullName evidence="1">Uncharacterized protein</fullName>
    </submittedName>
</protein>
<organism evidence="1 2">
    <name type="scientific">Cellulomonas oligotrophica</name>
    <dbReference type="NCBI Taxonomy" id="931536"/>
    <lineage>
        <taxon>Bacteria</taxon>
        <taxon>Bacillati</taxon>
        <taxon>Actinomycetota</taxon>
        <taxon>Actinomycetes</taxon>
        <taxon>Micrococcales</taxon>
        <taxon>Cellulomonadaceae</taxon>
        <taxon>Cellulomonas</taxon>
    </lineage>
</organism>
<proteinExistence type="predicted"/>
<dbReference type="RefSeq" id="WP_179625341.1">
    <property type="nucleotide sequence ID" value="NZ_JACCBK010000001.1"/>
</dbReference>
<dbReference type="EMBL" id="JACCBK010000001">
    <property type="protein sequence ID" value="NYD86148.1"/>
    <property type="molecule type" value="Genomic_DNA"/>
</dbReference>
<sequence>MMLDARRYLEVLPEMVDRLPEGARRFATDPDRYDFYSTRCVKDLVLDRQVFDVDSETCVLVFTPNLHKHDDGLTVTYIDVRSIEVQMEPPSGFDPMRFHVLLDEILPTEDGVRHEYGLRRGTVVIRAADLEARWGTVE</sequence>
<evidence type="ECO:0000313" key="2">
    <source>
        <dbReference type="Proteomes" id="UP000577956"/>
    </source>
</evidence>
<gene>
    <name evidence="1" type="ORF">BKA21_001697</name>
</gene>
<dbReference type="AlphaFoldDB" id="A0A7Y9JWZ1"/>
<reference evidence="1 2" key="1">
    <citation type="submission" date="2020-07" db="EMBL/GenBank/DDBJ databases">
        <title>Sequencing the genomes of 1000 actinobacteria strains.</title>
        <authorList>
            <person name="Klenk H.-P."/>
        </authorList>
    </citation>
    <scope>NUCLEOTIDE SEQUENCE [LARGE SCALE GENOMIC DNA]</scope>
    <source>
        <strain evidence="1 2">DSM 24482</strain>
    </source>
</reference>
<dbReference type="Proteomes" id="UP000577956">
    <property type="component" value="Unassembled WGS sequence"/>
</dbReference>
<name>A0A7Y9JWZ1_9CELL</name>
<accession>A0A7Y9JWZ1</accession>
<comment type="caution">
    <text evidence="1">The sequence shown here is derived from an EMBL/GenBank/DDBJ whole genome shotgun (WGS) entry which is preliminary data.</text>
</comment>